<reference evidence="2" key="1">
    <citation type="submission" date="2018-10" db="EMBL/GenBank/DDBJ databases">
        <title>Population genomic analysis revealed the cold adaptation of white poplar.</title>
        <authorList>
            <person name="Liu Y.-J."/>
        </authorList>
    </citation>
    <scope>NUCLEOTIDE SEQUENCE [LARGE SCALE GENOMIC DNA]</scope>
    <source>
        <strain evidence="2">PAL-ZL1</strain>
    </source>
</reference>
<dbReference type="EMBL" id="RCHU01000336">
    <property type="protein sequence ID" value="TKS06852.1"/>
    <property type="molecule type" value="Genomic_DNA"/>
</dbReference>
<comment type="caution">
    <text evidence="2">The sequence shown here is derived from an EMBL/GenBank/DDBJ whole genome shotgun (WGS) entry which is preliminary data.</text>
</comment>
<dbReference type="AlphaFoldDB" id="A0A4U5QA44"/>
<evidence type="ECO:0000256" key="1">
    <source>
        <dbReference type="SAM" id="MobiDB-lite"/>
    </source>
</evidence>
<proteinExistence type="predicted"/>
<evidence type="ECO:0000313" key="2">
    <source>
        <dbReference type="EMBL" id="TKS06852.1"/>
    </source>
</evidence>
<accession>A0A4U5QA44</accession>
<feature type="region of interest" description="Disordered" evidence="1">
    <location>
        <begin position="1"/>
        <end position="24"/>
    </location>
</feature>
<sequence>MQGRYSETATEARRTPCPGGFRRRDGGIKREFSVVNIKKKDWMNGGGELTALNRNIEGVRGGDGVLRFVGWQIIRGRRQSLGLIMDCVNTLTTGMADVDGTSSNHTFPPGTSDMAKITTRKKKKDCVKKKKHRKAQNRDGRTYQKSEVETSLNTIYDLAIITVLYGEEVLKSQCQEMVDKEGCGMGENGIIPSRFCNRHLFLPYLLRSCFSGILELQGVGPKDM</sequence>
<name>A0A4U5QA44_POPAL</name>
<gene>
    <name evidence="2" type="ORF">D5086_0000118650</name>
</gene>
<protein>
    <submittedName>
        <fullName evidence="2">Uncharacterized protein</fullName>
    </submittedName>
</protein>
<organism evidence="2">
    <name type="scientific">Populus alba</name>
    <name type="common">White poplar</name>
    <dbReference type="NCBI Taxonomy" id="43335"/>
    <lineage>
        <taxon>Eukaryota</taxon>
        <taxon>Viridiplantae</taxon>
        <taxon>Streptophyta</taxon>
        <taxon>Embryophyta</taxon>
        <taxon>Tracheophyta</taxon>
        <taxon>Spermatophyta</taxon>
        <taxon>Magnoliopsida</taxon>
        <taxon>eudicotyledons</taxon>
        <taxon>Gunneridae</taxon>
        <taxon>Pentapetalae</taxon>
        <taxon>rosids</taxon>
        <taxon>fabids</taxon>
        <taxon>Malpighiales</taxon>
        <taxon>Salicaceae</taxon>
        <taxon>Saliceae</taxon>
        <taxon>Populus</taxon>
    </lineage>
</organism>